<feature type="region of interest" description="Disordered" evidence="1">
    <location>
        <begin position="457"/>
        <end position="506"/>
    </location>
</feature>
<evidence type="ECO:0000256" key="1">
    <source>
        <dbReference type="SAM" id="MobiDB-lite"/>
    </source>
</evidence>
<accession>A0AAD8YR02</accession>
<evidence type="ECO:0000313" key="2">
    <source>
        <dbReference type="EMBL" id="KAK1785637.1"/>
    </source>
</evidence>
<feature type="compositionally biased region" description="Basic and acidic residues" evidence="1">
    <location>
        <begin position="457"/>
        <end position="468"/>
    </location>
</feature>
<organism evidence="2 3">
    <name type="scientific">Electrophorus voltai</name>
    <dbReference type="NCBI Taxonomy" id="2609070"/>
    <lineage>
        <taxon>Eukaryota</taxon>
        <taxon>Metazoa</taxon>
        <taxon>Chordata</taxon>
        <taxon>Craniata</taxon>
        <taxon>Vertebrata</taxon>
        <taxon>Euteleostomi</taxon>
        <taxon>Actinopterygii</taxon>
        <taxon>Neopterygii</taxon>
        <taxon>Teleostei</taxon>
        <taxon>Ostariophysi</taxon>
        <taxon>Gymnotiformes</taxon>
        <taxon>Gymnotoidei</taxon>
        <taxon>Gymnotidae</taxon>
        <taxon>Electrophorus</taxon>
    </lineage>
</organism>
<dbReference type="InterPro" id="IPR037656">
    <property type="entry name" value="DUF5525"/>
</dbReference>
<feature type="non-terminal residue" evidence="2">
    <location>
        <position position="1348"/>
    </location>
</feature>
<reference evidence="2" key="1">
    <citation type="submission" date="2023-03" db="EMBL/GenBank/DDBJ databases">
        <title>Electrophorus voltai genome.</title>
        <authorList>
            <person name="Bian C."/>
        </authorList>
    </citation>
    <scope>NUCLEOTIDE SEQUENCE</scope>
    <source>
        <strain evidence="2">CB-2022</strain>
        <tissue evidence="2">Muscle</tissue>
    </source>
</reference>
<dbReference type="Pfam" id="PF17663">
    <property type="entry name" value="DUF5525"/>
    <property type="match status" value="1"/>
</dbReference>
<dbReference type="Proteomes" id="UP001239994">
    <property type="component" value="Unassembled WGS sequence"/>
</dbReference>
<gene>
    <name evidence="2" type="ORF">P4O66_018273</name>
</gene>
<evidence type="ECO:0000313" key="3">
    <source>
        <dbReference type="Proteomes" id="UP001239994"/>
    </source>
</evidence>
<proteinExistence type="predicted"/>
<name>A0AAD8YR02_9TELE</name>
<feature type="region of interest" description="Disordered" evidence="1">
    <location>
        <begin position="730"/>
        <end position="769"/>
    </location>
</feature>
<dbReference type="PANTHER" id="PTHR28422:SF1">
    <property type="entry name" value="SIMILAR TO HUMAN CHROMOSOME 15 OPEN READING FRAME 39"/>
    <property type="match status" value="1"/>
</dbReference>
<comment type="caution">
    <text evidence="2">The sequence shown here is derived from an EMBL/GenBank/DDBJ whole genome shotgun (WGS) entry which is preliminary data.</text>
</comment>
<dbReference type="InterPro" id="IPR042567">
    <property type="entry name" value="SPIN/Ssty_sf"/>
</dbReference>
<dbReference type="PANTHER" id="PTHR28422">
    <property type="entry name" value="SIMILAR TO HUMAN CHROMOSOME 15 OPEN READING FRAME 39"/>
    <property type="match status" value="1"/>
</dbReference>
<sequence>DYFGMNLKSLRQDIMKSSKHVPSFVDPSAQGNMARLEDPVGNMGPPGLPKADNPPQYSQDKALPFRQTFMPCSLSGKEAVDLHSPWSTSRTCVRNGGSQVVHPSTAEGSVTSQLNYRPEDVAFPMDTGSPAAMEELAAKHKFAYYSRSPIEHSPSAAGVVSPVAFRKPPAECMGLSPPSAETSVGLAVPKPVYRHRPCCTDPKCTVGQNYAVDQGLHRVPPPMFEEDWAAHYSHWAYLHKKEQEALMQQRILPFEPCRERVPLKDVPSESYHGLSPGRLRRASAFTEPGHGSYLSSPAHPFLSSPQEHCQRFQMPPQTHSDLRPVYEPLTQMHCGMPTRVYQDHPHTSKYVDVSRRPFLYCPQNNIEIYRPENSHIIDKQASGQCPVPQTYFNDLPKPYSIIPPGHPAIRNVLDYSAYRMHLNASEAVTRVNPLTERPCPRPALPQVDRPLDFSLRREQSAVSHRDPHGPFGSLGAFHQTQSQAQHRVAAESPASSYPGQGRDSFPASSVCDHIAASRCPGDMSNKKQSLHISDKPANSVPLSKRPREETENICEDDDFLEKVQKLDKRQTDETQAPSSPLMPVINKVFSLAPYKTYLEAAGMLLPAQDPSISELPADSDPPKAKSEAQGMDSKANLSQDDLKTKAVTTPPAVRCDAPEIQSLKVKEEKLEEDEASCPSEIAKSPNPAISHHAAQVKKEPADLESAVCDAECSAVVIKTDIKPEYLTVTPELSEPPKTEPGAGDREETVRTQNTVAKSSDLPNMLPSISPAPLQTLQSTFSLSKIPPQCLKLTSYNIVVPEVLRSPMPPIPEVLQSPAEPKTAISSSRRARHQFMELHQSLCVLVSRCVSQTSRQELRSWLSRLDLVSPPTKTQKVSCLLGSKAREAWLRGDETMAALQKVLSQLEKYVRSRECPFLHVIRAGAVFIPMLVVKEALFPQVQGAYIDQVLQEHRVELRPTTLSEERHLTQLHRQSFSSRLRRLLSLKHLPDMYPDVLNLLYYASVCKFLGIESISTFKKECVELSDENESSLDGLEVRDVSLRSHPSHTVTCMENHKEASGQKSLGGKGRVKSACKRVFLRDDSSSSEGESAEEFENWCPISVDEAGWENNTAAYSDEDSHVVVKIEEDTEPENSWGRPLTSDDLSTESSDAEVEAVSCSYAQSRLPGVGARTVPTRRAGMVLKLRKVYYGGRRRGRLPHYQRVTDHPEAQDMAHNQYGHHQGKKTTHRGHAPQYRTRLAARDSFPEACGSRCCPYLPAQRTSKHRRRRGLSQTTRSTYPDLVGKRIRHLYEENDKTEVWYRGVVLRVHEPHANPLKTVFEVKYDSEPEWQYYLELLVDYKKGWLKIED</sequence>
<protein>
    <submittedName>
        <fullName evidence="2">Uncharacterized protein</fullName>
    </submittedName>
</protein>
<dbReference type="Gene3D" id="2.80.10.70">
    <property type="entry name" value="Spindlin/Ssty"/>
    <property type="match status" value="1"/>
</dbReference>
<feature type="region of interest" description="Disordered" evidence="1">
    <location>
        <begin position="519"/>
        <end position="556"/>
    </location>
</feature>
<feature type="compositionally biased region" description="Basic and acidic residues" evidence="1">
    <location>
        <begin position="734"/>
        <end position="749"/>
    </location>
</feature>
<feature type="compositionally biased region" description="Polar residues" evidence="1">
    <location>
        <begin position="750"/>
        <end position="761"/>
    </location>
</feature>
<dbReference type="EMBL" id="JAROKS010000026">
    <property type="protein sequence ID" value="KAK1785637.1"/>
    <property type="molecule type" value="Genomic_DNA"/>
</dbReference>
<feature type="region of interest" description="Disordered" evidence="1">
    <location>
        <begin position="611"/>
        <end position="641"/>
    </location>
</feature>
<keyword evidence="3" id="KW-1185">Reference proteome</keyword>
<feature type="region of interest" description="Disordered" evidence="1">
    <location>
        <begin position="21"/>
        <end position="54"/>
    </location>
</feature>